<protein>
    <submittedName>
        <fullName evidence="2">Uncharacterized protein</fullName>
    </submittedName>
</protein>
<name>A0A1B9F7L6_9BACT</name>
<reference evidence="2 3" key="1">
    <citation type="submission" date="2016-06" db="EMBL/GenBank/DDBJ databases">
        <title>Respiratory ammonification of nitrate coupled to the oxidation of elemental sulfur in deep-sea autotrophic thermophilic bacteria.</title>
        <authorList>
            <person name="Slobodkina G.B."/>
            <person name="Mardanov A.V."/>
            <person name="Ravin N.V."/>
            <person name="Frolova A.A."/>
            <person name="Viryasiv M.B."/>
            <person name="Chernyh N.A."/>
            <person name="Bonch-Osmolovskaya E.A."/>
            <person name="Slobodkin A.I."/>
        </authorList>
    </citation>
    <scope>NUCLEOTIDE SEQUENCE [LARGE SCALE GENOMIC DNA]</scope>
    <source>
        <strain evidence="2 3">S69</strain>
    </source>
</reference>
<evidence type="ECO:0000256" key="1">
    <source>
        <dbReference type="SAM" id="Phobius"/>
    </source>
</evidence>
<gene>
    <name evidence="2" type="ORF">DBT_0410</name>
</gene>
<evidence type="ECO:0000313" key="2">
    <source>
        <dbReference type="EMBL" id="OCC15948.1"/>
    </source>
</evidence>
<proteinExistence type="predicted"/>
<dbReference type="Proteomes" id="UP000093080">
    <property type="component" value="Unassembled WGS sequence"/>
</dbReference>
<keyword evidence="1" id="KW-0812">Transmembrane</keyword>
<dbReference type="AlphaFoldDB" id="A0A1B9F7L6"/>
<organism evidence="2 3">
    <name type="scientific">Dissulfuribacter thermophilus</name>
    <dbReference type="NCBI Taxonomy" id="1156395"/>
    <lineage>
        <taxon>Bacteria</taxon>
        <taxon>Pseudomonadati</taxon>
        <taxon>Thermodesulfobacteriota</taxon>
        <taxon>Dissulfuribacteria</taxon>
        <taxon>Dissulfuribacterales</taxon>
        <taxon>Dissulfuribacteraceae</taxon>
        <taxon>Dissulfuribacter</taxon>
    </lineage>
</organism>
<keyword evidence="1" id="KW-0472">Membrane</keyword>
<accession>A0A1B9F7L6</accession>
<comment type="caution">
    <text evidence="2">The sequence shown here is derived from an EMBL/GenBank/DDBJ whole genome shotgun (WGS) entry which is preliminary data.</text>
</comment>
<dbReference type="EMBL" id="MAGO01000002">
    <property type="protein sequence ID" value="OCC15948.1"/>
    <property type="molecule type" value="Genomic_DNA"/>
</dbReference>
<sequence>MSSSPRRRKYSSYGKTANKGTPSLRIIWTSGICALISFFNLLYQDNFQRISKKHTPMANAQPEKICGLHLFHIGNIRKIFEFSNSIINSISDANILDFTKLPQCLWRPFNPLHIYILTYNISFSMFEHIFVVNK</sequence>
<feature type="transmembrane region" description="Helical" evidence="1">
    <location>
        <begin position="26"/>
        <end position="43"/>
    </location>
</feature>
<evidence type="ECO:0000313" key="3">
    <source>
        <dbReference type="Proteomes" id="UP000093080"/>
    </source>
</evidence>
<keyword evidence="3" id="KW-1185">Reference proteome</keyword>
<keyword evidence="1" id="KW-1133">Transmembrane helix</keyword>